<feature type="transmembrane region" description="Helical" evidence="10">
    <location>
        <begin position="74"/>
        <end position="92"/>
    </location>
</feature>
<dbReference type="CDD" id="cd11480">
    <property type="entry name" value="SLC5sbd_u4"/>
    <property type="match status" value="1"/>
</dbReference>
<sequence>MNISGFFFFAAIIVGTLAITYSASKRTTSTNEFYAAGNRLSGLQNGFAIAGDFVSAASFLGITGMIALHGFDGFFYAIGFFCSYMIVMLLIAEPMHNVGRYTLADSIAVRFPSTRLRGLIACNTIILTVIYMMAQLVGAGALIFLLLDIPYIASIILIGGLMTIFVAVGGMVATSWMQIVKCVLLLFGTVMLSLMVLSRFDWNLLTLFEHVSHRTSTGLRLLESGQMFNQPWDTFSLHLALVLGTSGLPHIITRFYTVSDAKAARVSVITAVYIIGFFYLMTVSLGLGASLFVGQAQLLSTGDNVNLAAPLLALALGGQFWMAFISAVAFATILAVVTGLVLSGSSAFAHDMYFNMIKKGNASDRQQMYAAKLSAIGVGIVSTLFAVAAHNVNAAFVVSFAFTIAASSLLPIILFGFYWSKFTEKGAIAGSMSGLLSSLLLALISPTFMNEAHGIIRATPLFPLHYPGIVSIPFGFLVSWIISLCTQQTSSSGDFTRLQIKAHLGLREEDFYT</sequence>
<reference evidence="11 12" key="1">
    <citation type="submission" date="2018-11" db="EMBL/GenBank/DDBJ databases">
        <title>Phylogenetic determinants of toxin gene distribution in genomes of Brevibacillus laterosporus.</title>
        <authorList>
            <person name="Glare T.R."/>
            <person name="Durrant A."/>
            <person name="Berry C."/>
            <person name="Palma L."/>
            <person name="Ormskirk M."/>
            <person name="Cox M.O."/>
        </authorList>
    </citation>
    <scope>NUCLEOTIDE SEQUENCE [LARGE SCALE GENOMIC DNA]</scope>
    <source>
        <strain evidence="11 12">1821L</strain>
    </source>
</reference>
<feature type="transmembrane region" description="Helical" evidence="10">
    <location>
        <begin position="369"/>
        <end position="389"/>
    </location>
</feature>
<evidence type="ECO:0000313" key="12">
    <source>
        <dbReference type="Proteomes" id="UP000319432"/>
    </source>
</evidence>
<evidence type="ECO:0000256" key="2">
    <source>
        <dbReference type="ARBA" id="ARBA00006434"/>
    </source>
</evidence>
<feature type="transmembrane region" description="Helical" evidence="10">
    <location>
        <begin position="426"/>
        <end position="444"/>
    </location>
</feature>
<feature type="transmembrane region" description="Helical" evidence="10">
    <location>
        <begin position="268"/>
        <end position="293"/>
    </location>
</feature>
<keyword evidence="6" id="KW-0769">Symport</keyword>
<evidence type="ECO:0000256" key="4">
    <source>
        <dbReference type="ARBA" id="ARBA00022475"/>
    </source>
</evidence>
<organism evidence="11 12">
    <name type="scientific">Brevibacillus laterosporus</name>
    <name type="common">Bacillus laterosporus</name>
    <dbReference type="NCBI Taxonomy" id="1465"/>
    <lineage>
        <taxon>Bacteria</taxon>
        <taxon>Bacillati</taxon>
        <taxon>Bacillota</taxon>
        <taxon>Bacilli</taxon>
        <taxon>Bacillales</taxon>
        <taxon>Paenibacillaceae</taxon>
        <taxon>Brevibacillus</taxon>
    </lineage>
</organism>
<evidence type="ECO:0000256" key="1">
    <source>
        <dbReference type="ARBA" id="ARBA00004651"/>
    </source>
</evidence>
<dbReference type="Gene3D" id="1.20.1730.10">
    <property type="entry name" value="Sodium/glucose cotransporter"/>
    <property type="match status" value="1"/>
</dbReference>
<keyword evidence="7 10" id="KW-1133">Transmembrane helix</keyword>
<feature type="transmembrane region" description="Helical" evidence="10">
    <location>
        <begin position="45"/>
        <end position="68"/>
    </location>
</feature>
<feature type="transmembrane region" description="Helical" evidence="10">
    <location>
        <begin position="120"/>
        <end position="145"/>
    </location>
</feature>
<dbReference type="Pfam" id="PF00474">
    <property type="entry name" value="SSF"/>
    <property type="match status" value="1"/>
</dbReference>
<feature type="transmembrane region" description="Helical" evidence="10">
    <location>
        <begin position="151"/>
        <end position="172"/>
    </location>
</feature>
<protein>
    <submittedName>
        <fullName evidence="11">Cation acetate symporter</fullName>
    </submittedName>
</protein>
<evidence type="ECO:0000256" key="5">
    <source>
        <dbReference type="ARBA" id="ARBA00022692"/>
    </source>
</evidence>
<dbReference type="PANTHER" id="PTHR48086:SF6">
    <property type="entry name" value="CATION_ACETATE SYMPORTER ACTP"/>
    <property type="match status" value="1"/>
</dbReference>
<dbReference type="GO" id="GO:0015123">
    <property type="term" value="F:acetate transmembrane transporter activity"/>
    <property type="evidence" value="ECO:0007669"/>
    <property type="project" value="TreeGrafter"/>
</dbReference>
<evidence type="ECO:0000256" key="8">
    <source>
        <dbReference type="ARBA" id="ARBA00023136"/>
    </source>
</evidence>
<dbReference type="InterPro" id="IPR050277">
    <property type="entry name" value="Sodium:Solute_Symporter"/>
</dbReference>
<evidence type="ECO:0000256" key="3">
    <source>
        <dbReference type="ARBA" id="ARBA00022448"/>
    </source>
</evidence>
<feature type="transmembrane region" description="Helical" evidence="10">
    <location>
        <begin position="320"/>
        <end position="348"/>
    </location>
</feature>
<feature type="transmembrane region" description="Helical" evidence="10">
    <location>
        <begin position="395"/>
        <end position="419"/>
    </location>
</feature>
<dbReference type="PANTHER" id="PTHR48086">
    <property type="entry name" value="SODIUM/PROLINE SYMPORTER-RELATED"/>
    <property type="match status" value="1"/>
</dbReference>
<accession>A0A518V8A7</accession>
<keyword evidence="8 10" id="KW-0472">Membrane</keyword>
<dbReference type="Proteomes" id="UP000319432">
    <property type="component" value="Chromosome"/>
</dbReference>
<keyword evidence="3" id="KW-0813">Transport</keyword>
<dbReference type="GO" id="GO:0006847">
    <property type="term" value="P:plasma membrane acetate transport"/>
    <property type="evidence" value="ECO:0007669"/>
    <property type="project" value="TreeGrafter"/>
</dbReference>
<proteinExistence type="inferred from homology"/>
<dbReference type="InterPro" id="IPR038377">
    <property type="entry name" value="Na/Glc_symporter_sf"/>
</dbReference>
<feature type="transmembrane region" description="Helical" evidence="10">
    <location>
        <begin position="464"/>
        <end position="485"/>
    </location>
</feature>
<name>A0A518V8A7_BRELA</name>
<dbReference type="InterPro" id="IPR001734">
    <property type="entry name" value="Na/solute_symporter"/>
</dbReference>
<keyword evidence="5 10" id="KW-0812">Transmembrane</keyword>
<dbReference type="NCBIfam" id="TIGR00813">
    <property type="entry name" value="sss"/>
    <property type="match status" value="1"/>
</dbReference>
<keyword evidence="12" id="KW-1185">Reference proteome</keyword>
<evidence type="ECO:0000256" key="10">
    <source>
        <dbReference type="SAM" id="Phobius"/>
    </source>
</evidence>
<evidence type="ECO:0000256" key="9">
    <source>
        <dbReference type="RuleBase" id="RU362091"/>
    </source>
</evidence>
<keyword evidence="4" id="KW-1003">Cell membrane</keyword>
<dbReference type="GO" id="GO:0005886">
    <property type="term" value="C:plasma membrane"/>
    <property type="evidence" value="ECO:0007669"/>
    <property type="project" value="UniProtKB-SubCell"/>
</dbReference>
<evidence type="ECO:0000313" key="11">
    <source>
        <dbReference type="EMBL" id="QDX93214.1"/>
    </source>
</evidence>
<evidence type="ECO:0000256" key="7">
    <source>
        <dbReference type="ARBA" id="ARBA00022989"/>
    </source>
</evidence>
<dbReference type="GO" id="GO:0015293">
    <property type="term" value="F:symporter activity"/>
    <property type="evidence" value="ECO:0007669"/>
    <property type="project" value="UniProtKB-KW"/>
</dbReference>
<feature type="transmembrane region" description="Helical" evidence="10">
    <location>
        <begin position="6"/>
        <end position="24"/>
    </location>
</feature>
<evidence type="ECO:0000256" key="6">
    <source>
        <dbReference type="ARBA" id="ARBA00022847"/>
    </source>
</evidence>
<comment type="similarity">
    <text evidence="2 9">Belongs to the sodium:solute symporter (SSF) (TC 2.A.21) family.</text>
</comment>
<gene>
    <name evidence="11" type="ORF">EEL30_13435</name>
</gene>
<comment type="subcellular location">
    <subcellularLocation>
        <location evidence="1">Cell membrane</location>
        <topology evidence="1">Multi-pass membrane protein</topology>
    </subcellularLocation>
</comment>
<dbReference type="EMBL" id="CP033464">
    <property type="protein sequence ID" value="QDX93214.1"/>
    <property type="molecule type" value="Genomic_DNA"/>
</dbReference>
<feature type="transmembrane region" description="Helical" evidence="10">
    <location>
        <begin position="235"/>
        <end position="256"/>
    </location>
</feature>
<feature type="transmembrane region" description="Helical" evidence="10">
    <location>
        <begin position="179"/>
        <end position="200"/>
    </location>
</feature>
<dbReference type="AlphaFoldDB" id="A0A518V8A7"/>
<dbReference type="PROSITE" id="PS50283">
    <property type="entry name" value="NA_SOLUT_SYMP_3"/>
    <property type="match status" value="1"/>
</dbReference>
<dbReference type="OrthoDB" id="9814523at2"/>